<dbReference type="InterPro" id="IPR036388">
    <property type="entry name" value="WH-like_DNA-bd_sf"/>
</dbReference>
<evidence type="ECO:0000256" key="3">
    <source>
        <dbReference type="PROSITE-ProRule" id="PRU01091"/>
    </source>
</evidence>
<dbReference type="EMBL" id="BDQM01000014">
    <property type="protein sequence ID" value="GAW96454.1"/>
    <property type="molecule type" value="Genomic_DNA"/>
</dbReference>
<proteinExistence type="predicted"/>
<evidence type="ECO:0000256" key="2">
    <source>
        <dbReference type="PROSITE-ProRule" id="PRU00339"/>
    </source>
</evidence>
<accession>A0ABQ0MVQ5</accession>
<evidence type="ECO:0000313" key="5">
    <source>
        <dbReference type="EMBL" id="GAW96454.1"/>
    </source>
</evidence>
<dbReference type="Pfam" id="PF13181">
    <property type="entry name" value="TPR_8"/>
    <property type="match status" value="2"/>
</dbReference>
<dbReference type="SMART" id="SM00028">
    <property type="entry name" value="TPR"/>
    <property type="match status" value="6"/>
</dbReference>
<dbReference type="Pfam" id="PF00486">
    <property type="entry name" value="Trans_reg_C"/>
    <property type="match status" value="1"/>
</dbReference>
<evidence type="ECO:0000256" key="1">
    <source>
        <dbReference type="ARBA" id="ARBA00023125"/>
    </source>
</evidence>
<organism evidence="5 6">
    <name type="scientific">Colwellia marinimaniae</name>
    <dbReference type="NCBI Taxonomy" id="1513592"/>
    <lineage>
        <taxon>Bacteria</taxon>
        <taxon>Pseudomonadati</taxon>
        <taxon>Pseudomonadota</taxon>
        <taxon>Gammaproteobacteria</taxon>
        <taxon>Alteromonadales</taxon>
        <taxon>Colwelliaceae</taxon>
        <taxon>Colwellia</taxon>
    </lineage>
</organism>
<dbReference type="CDD" id="cd00383">
    <property type="entry name" value="trans_reg_C"/>
    <property type="match status" value="1"/>
</dbReference>
<sequence>MIFRFDSCELNSENFTLQVNGMPKLVEPHVFDLILYLIDHRDRLISRDELFKNLWAGREVCNATLSNNIKCARAALGDDGEHQTIIKTIRGRGYQFIAEIKAMPSKVDLVSTTFPTVKTQRYLRSLLTITLPLLFIIGYKVWLPVSEIPTNNNNDKQKSIAVLPFENRSELKSDQYFTDGIHDDLLTQISRIKDIKSISRTSVKSYKNTDKNIRQIAQELGVATIISGGVRRSGTQVRINIQLIDARTDANLWAETYTRELSSENVFAIQSEIVDAIINELQAVLSPEEHQEFKKSPTDNMSALEAFFRGRSSYTLNTSKGYSEAIIHFQQAIEFDEYFAQAHAQLALSLLEKVFYGGLSGDRQSAMAEPVVKRALSLNPKLSEAHQALGYLEQIKGNAAASKFAFKQAIQLNPNNAAALMMYGNLTSWSLGQPEQAITLFRQAIILDPQNSHPKQQLAEALMNSNRNEEAQQVLEDLITKAPKFAQSYRSLGILFNTKFYQHDQAIKAHRKSYFLDPQVPMSAFELAESYKDLNMFDDAIFWYQRSIRLSSTDEFSIMSSFELHRLRDEDELSGQMLPAVQSLNILWRHYINIKLAELDIKNGRPALASARFAANYPELSHDNVNTDFNGWIFKVAIAYAATLHASGEKEKAMPLTQRILKILPFKSRYRWDGIEYLDAWLYLSMGEETKAMSALYQWRELGGCVDLTKNPVLAPLFNNPEFKALNNGILQQLAEQRANLVRMEANGELSPIPVIP</sequence>
<feature type="repeat" description="TPR" evidence="2">
    <location>
        <begin position="383"/>
        <end position="416"/>
    </location>
</feature>
<dbReference type="SUPFAM" id="SSF48452">
    <property type="entry name" value="TPR-like"/>
    <property type="match status" value="1"/>
</dbReference>
<keyword evidence="6" id="KW-1185">Reference proteome</keyword>
<dbReference type="Gene3D" id="1.10.10.10">
    <property type="entry name" value="Winged helix-like DNA-binding domain superfamily/Winged helix DNA-binding domain"/>
    <property type="match status" value="1"/>
</dbReference>
<keyword evidence="2" id="KW-0802">TPR repeat</keyword>
<dbReference type="RefSeq" id="WP_057180980.1">
    <property type="nucleotide sequence ID" value="NZ_BDQM01000014.1"/>
</dbReference>
<comment type="caution">
    <text evidence="5">The sequence shown here is derived from an EMBL/GenBank/DDBJ whole genome shotgun (WGS) entry which is preliminary data.</text>
</comment>
<dbReference type="PROSITE" id="PS50005">
    <property type="entry name" value="TPR"/>
    <property type="match status" value="1"/>
</dbReference>
<dbReference type="Gene3D" id="1.25.40.10">
    <property type="entry name" value="Tetratricopeptide repeat domain"/>
    <property type="match status" value="3"/>
</dbReference>
<dbReference type="InterPro" id="IPR016032">
    <property type="entry name" value="Sig_transdc_resp-reg_C-effctor"/>
</dbReference>
<dbReference type="Gene3D" id="3.40.50.10070">
    <property type="entry name" value="TolB, N-terminal domain"/>
    <property type="match status" value="1"/>
</dbReference>
<keyword evidence="1 3" id="KW-0238">DNA-binding</keyword>
<dbReference type="InterPro" id="IPR011990">
    <property type="entry name" value="TPR-like_helical_dom_sf"/>
</dbReference>
<gene>
    <name evidence="5" type="ORF">MTCD1_02068</name>
</gene>
<evidence type="ECO:0000313" key="6">
    <source>
        <dbReference type="Proteomes" id="UP000197068"/>
    </source>
</evidence>
<reference evidence="5 6" key="1">
    <citation type="submission" date="2017-06" db="EMBL/GenBank/DDBJ databases">
        <title>Whole Genome Sequences of Colwellia marinimaniae MTCD1.</title>
        <authorList>
            <person name="Kusumoto H."/>
            <person name="Inoue M."/>
            <person name="Tanikawa K."/>
            <person name="Maeji H."/>
            <person name="Cameron J.H."/>
            <person name="Bartlett D.H."/>
        </authorList>
    </citation>
    <scope>NUCLEOTIDE SEQUENCE [LARGE SCALE GENOMIC DNA]</scope>
    <source>
        <strain evidence="5 6">MTCD1</strain>
    </source>
</reference>
<feature type="DNA-binding region" description="OmpR/PhoB-type" evidence="3">
    <location>
        <begin position="1"/>
        <end position="98"/>
    </location>
</feature>
<dbReference type="PROSITE" id="PS51755">
    <property type="entry name" value="OMPR_PHOB"/>
    <property type="match status" value="1"/>
</dbReference>
<dbReference type="SUPFAM" id="SSF46894">
    <property type="entry name" value="C-terminal effector domain of the bipartite response regulators"/>
    <property type="match status" value="1"/>
</dbReference>
<dbReference type="InterPro" id="IPR019734">
    <property type="entry name" value="TPR_rpt"/>
</dbReference>
<dbReference type="Proteomes" id="UP000197068">
    <property type="component" value="Unassembled WGS sequence"/>
</dbReference>
<name>A0ABQ0MVQ5_9GAMM</name>
<dbReference type="PANTHER" id="PTHR12558:SF13">
    <property type="entry name" value="CELL DIVISION CYCLE PROTEIN 27 HOMOLOG"/>
    <property type="match status" value="1"/>
</dbReference>
<protein>
    <recommendedName>
        <fullName evidence="4">OmpR/PhoB-type domain-containing protein</fullName>
    </recommendedName>
</protein>
<dbReference type="SMART" id="SM00862">
    <property type="entry name" value="Trans_reg_C"/>
    <property type="match status" value="1"/>
</dbReference>
<feature type="domain" description="OmpR/PhoB-type" evidence="4">
    <location>
        <begin position="1"/>
        <end position="98"/>
    </location>
</feature>
<dbReference type="Pfam" id="PF14559">
    <property type="entry name" value="TPR_19"/>
    <property type="match status" value="1"/>
</dbReference>
<evidence type="ECO:0000259" key="4">
    <source>
        <dbReference type="PROSITE" id="PS51755"/>
    </source>
</evidence>
<dbReference type="InterPro" id="IPR001867">
    <property type="entry name" value="OmpR/PhoB-type_DNA-bd"/>
</dbReference>
<dbReference type="PANTHER" id="PTHR12558">
    <property type="entry name" value="CELL DIVISION CYCLE 16,23,27"/>
    <property type="match status" value="1"/>
</dbReference>